<proteinExistence type="predicted"/>
<keyword evidence="2" id="KW-1133">Transmembrane helix</keyword>
<feature type="transmembrane region" description="Helical" evidence="2">
    <location>
        <begin position="814"/>
        <end position="836"/>
    </location>
</feature>
<feature type="compositionally biased region" description="Basic and acidic residues" evidence="1">
    <location>
        <begin position="703"/>
        <end position="721"/>
    </location>
</feature>
<accession>A0A9N8EBR5</accession>
<name>A0A9N8EBR5_9STRA</name>
<evidence type="ECO:0000256" key="1">
    <source>
        <dbReference type="SAM" id="MobiDB-lite"/>
    </source>
</evidence>
<evidence type="ECO:0000313" key="3">
    <source>
        <dbReference type="EMBL" id="CAB9518466.1"/>
    </source>
</evidence>
<dbReference type="EMBL" id="CAICTM010000935">
    <property type="protein sequence ID" value="CAB9518466.1"/>
    <property type="molecule type" value="Genomic_DNA"/>
</dbReference>
<evidence type="ECO:0000313" key="4">
    <source>
        <dbReference type="Proteomes" id="UP001153069"/>
    </source>
</evidence>
<keyword evidence="4" id="KW-1185">Reference proteome</keyword>
<feature type="transmembrane region" description="Helical" evidence="2">
    <location>
        <begin position="37"/>
        <end position="59"/>
    </location>
</feature>
<dbReference type="Proteomes" id="UP001153069">
    <property type="component" value="Unassembled WGS sequence"/>
</dbReference>
<feature type="region of interest" description="Disordered" evidence="1">
    <location>
        <begin position="1238"/>
        <end position="1257"/>
    </location>
</feature>
<dbReference type="OrthoDB" id="41390at2759"/>
<feature type="transmembrane region" description="Helical" evidence="2">
    <location>
        <begin position="551"/>
        <end position="577"/>
    </location>
</feature>
<keyword evidence="2" id="KW-0472">Membrane</keyword>
<protein>
    <submittedName>
        <fullName evidence="3">Uncharacterized protein</fullName>
    </submittedName>
</protein>
<sequence length="1931" mass="213724">MWRWWRDKLWEYSNVPAKKCFLMNPNLSLQRQVKTSFGLLAIFGVVSVMIFAITTTIYAGRSVQEHAQKIMRDQVLINIRQSSHMAAKTLSEEFDHLRGTTSILAELVRDRIVGYPNDGWEDDLHVPFPVQQQDSNDNNNNNNTNNPNKSKPIPTQIATLTQRLEHHSKPKRYKPPRTSTGTGLLATTSSVFSFQGNCDPSVYSPADPAYYPRCTDANNNASTGGVVFPTTTAAGLEQKAADIGIFLKPLWESRSDMITVGVHLENSAAGATVHFPAFVHRNEPDAYESIGCDWMHTNDNPLTHKPFATPAQTAKCHPAGTMVPRREFNPMEQAWCRDMALNPEKTVFVGPMLDPLDPTGSMGLTSPDERVWSLLSGRAVFDRRTQEFIGCVSLATSLHQWSSFVSRKLTAHKISKAALVRVSDGTVVAAEAWDHQASSEPVHVVEAGVVPDMTTYHHVKHYLDKERRKQQQDDYYSHIHRHHGHDHDHVEHETNMTFVTAVHECHHDPGIIVAMSLIPETDFAIIQCIGEASFESIADIHDSIRDDVINLVVLIVVIGVAGLALALTVIAFVSMVLTKPLDWMQAVAREIVNHNDHDSLQLVEAGPSDEGVTIIEAAFFDVARFTPRSEITELVEEFQGVLGGFSCKGTASRVASKPIREIRNTVTWQSEFEQLYSLPAVAATTAAAAVPDRSEGASSSSMEGREIDVSSERGDDEEHHPTRVSATPTKVTDYVPFTLPYLALQMKKARSDESTASISTDSDEITVLPEFPDHSGTRKNRGRNLSNLPPSCTKELDNVKGNEVPAVRSKLFRWMVILIVVPLLITNLIIVTLVSWKVTSALSPFVEGAVNASFDIAVIDLEVEAKLAAAHTEAVLSSPVRDLFLWTRISSWLLFGAIERSDGFVKMVSGSEECKSYPNDGQTCPWYEDTVNNAPCDCEWQSSSSHECYHYDEIIPDHDTRRLQKLFFTAQMYDADPVTGSRVTTSFPAHSTSAETTAWYEDLSKVPGAWKQSSAEGIHTTYDRIRVSSAAAVVGFPLYNSLSALIDKQSHEHFGTFISFDTDGTSVGWSGCSTLSPRAAHFQSSSLVPAFEIDPTICPEGKYGFDARCWEWYQRGKEQSSSHHSLYISSPYHSPTMNSLVSTWTQSIVDPRTKEHIAQASMDWRLSHLHQIGSGNDDNHVAFLVSPHADAAGGDTVAGPNFTPGNQSAPIADVVLPDDMEDKEKQKTFNDLVEKMKKGESGGCSFSRSRRSLSDDDDDDDDDLFHIYYEPIRIRSVEPLGADSYQRGANASKFLVYSVGVARTARALREPSREMEEQANSRLENLVIAYSCCVVAVSLVVCLFAGQISLALCKPMLILLGVVRSINGGRIDEDIPPMEGGSREVNRVYSTFAKLFKIVRVSNSAFFSGNLRVAYSYVSDALRLYQKIGDDKASAIASNNLGNILLAMYADAKTEQLCGCAQTNSMCAVREATGLYNAAIESGVSDLENSDLKVEFSQQLANRYFNRGLFFLHSAGQWCAPANAVEQGRDDLRKASQLDKAMRQHLVERDLVLANACTLFDHWLRRLHGLASLWDIGERQHLRDEWDEAVLVNDCQQLLAAVWRDSRGHLFGDLDRIGRLQQLESAVIRLDLQRKNTLEAARLAMRMLAEDEFITEESFLYAAKALLECMEQQSLPSDSWSNLTRETVRRDLAAMVGACKHASLTSKKRCLVFCVQLADKSPATVTRVCDCLLGFLDSVLRSGDIVGCVAGTPQLTTENSSLAGSVVEGNGRRGRNQKSTLETSILALTEACQGKLQTPQELEAAIEPAAAALVEAIECIADTPESQKLETHIVYVTDKSKDLPTVERAVVDWKDQRDAPCHIHWLELTTEWDDAENMTPNVTRRVRDCTHVTTSLTRLVSALEQVSSSISLSVSLSNEGEILSGLTMEKF</sequence>
<organism evidence="3 4">
    <name type="scientific">Seminavis robusta</name>
    <dbReference type="NCBI Taxonomy" id="568900"/>
    <lineage>
        <taxon>Eukaryota</taxon>
        <taxon>Sar</taxon>
        <taxon>Stramenopiles</taxon>
        <taxon>Ochrophyta</taxon>
        <taxon>Bacillariophyta</taxon>
        <taxon>Bacillariophyceae</taxon>
        <taxon>Bacillariophycidae</taxon>
        <taxon>Naviculales</taxon>
        <taxon>Naviculaceae</taxon>
        <taxon>Seminavis</taxon>
    </lineage>
</organism>
<feature type="region of interest" description="Disordered" evidence="1">
    <location>
        <begin position="689"/>
        <end position="725"/>
    </location>
</feature>
<feature type="compositionally biased region" description="Low complexity" evidence="1">
    <location>
        <begin position="136"/>
        <end position="148"/>
    </location>
</feature>
<comment type="caution">
    <text evidence="3">The sequence shown here is derived from an EMBL/GenBank/DDBJ whole genome shotgun (WGS) entry which is preliminary data.</text>
</comment>
<gene>
    <name evidence="3" type="ORF">SEMRO_937_G222180.1</name>
</gene>
<reference evidence="3" key="1">
    <citation type="submission" date="2020-06" db="EMBL/GenBank/DDBJ databases">
        <authorList>
            <consortium name="Plant Systems Biology data submission"/>
        </authorList>
    </citation>
    <scope>NUCLEOTIDE SEQUENCE</scope>
    <source>
        <strain evidence="3">D6</strain>
    </source>
</reference>
<feature type="region of interest" description="Disordered" evidence="1">
    <location>
        <begin position="754"/>
        <end position="792"/>
    </location>
</feature>
<feature type="region of interest" description="Disordered" evidence="1">
    <location>
        <begin position="123"/>
        <end position="153"/>
    </location>
</feature>
<keyword evidence="2" id="KW-0812">Transmembrane</keyword>
<evidence type="ECO:0000256" key="2">
    <source>
        <dbReference type="SAM" id="Phobius"/>
    </source>
</evidence>